<evidence type="ECO:0000313" key="2">
    <source>
        <dbReference type="EMBL" id="GGH32068.1"/>
    </source>
</evidence>
<proteinExistence type="predicted"/>
<name>A0A917IC81_9HYPH</name>
<dbReference type="RefSeq" id="WP_188519930.1">
    <property type="nucleotide sequence ID" value="NZ_BMES01000003.1"/>
</dbReference>
<feature type="coiled-coil region" evidence="1">
    <location>
        <begin position="101"/>
        <end position="128"/>
    </location>
</feature>
<comment type="caution">
    <text evidence="2">The sequence shown here is derived from an EMBL/GenBank/DDBJ whole genome shotgun (WGS) entry which is preliminary data.</text>
</comment>
<dbReference type="AlphaFoldDB" id="A0A917IC81"/>
<protein>
    <submittedName>
        <fullName evidence="2">Uncharacterized protein</fullName>
    </submittedName>
</protein>
<keyword evidence="1" id="KW-0175">Coiled coil</keyword>
<dbReference type="EMBL" id="BMES01000003">
    <property type="protein sequence ID" value="GGH32068.1"/>
    <property type="molecule type" value="Genomic_DNA"/>
</dbReference>
<evidence type="ECO:0000256" key="1">
    <source>
        <dbReference type="SAM" id="Coils"/>
    </source>
</evidence>
<evidence type="ECO:0000313" key="3">
    <source>
        <dbReference type="Proteomes" id="UP000603912"/>
    </source>
</evidence>
<accession>A0A917IC81</accession>
<reference evidence="2" key="2">
    <citation type="submission" date="2020-09" db="EMBL/GenBank/DDBJ databases">
        <authorList>
            <person name="Sun Q."/>
            <person name="Zhou Y."/>
        </authorList>
    </citation>
    <scope>NUCLEOTIDE SEQUENCE</scope>
    <source>
        <strain evidence="2">CGMCC 1.12214</strain>
    </source>
</reference>
<gene>
    <name evidence="2" type="ORF">GCM10007036_43670</name>
</gene>
<dbReference type="Proteomes" id="UP000603912">
    <property type="component" value="Unassembled WGS sequence"/>
</dbReference>
<sequence length="154" mass="16693">MANSTRTPLARIHELARMRASAALQRVAAAETRATAAQRAAAAERDARTKLVATQADQRAERIAGMLAGPATPVRLARIGLQYDIDAEDLAAQERRIAQSQAEAAVKLRDLERERAEARIANNREIKLGASLERIGRGERLAEEGASEEDAGDR</sequence>
<reference evidence="2" key="1">
    <citation type="journal article" date="2014" name="Int. J. Syst. Evol. Microbiol.">
        <title>Complete genome sequence of Corynebacterium casei LMG S-19264T (=DSM 44701T), isolated from a smear-ripened cheese.</title>
        <authorList>
            <consortium name="US DOE Joint Genome Institute (JGI-PGF)"/>
            <person name="Walter F."/>
            <person name="Albersmeier A."/>
            <person name="Kalinowski J."/>
            <person name="Ruckert C."/>
        </authorList>
    </citation>
    <scope>NUCLEOTIDE SEQUENCE</scope>
    <source>
        <strain evidence="2">CGMCC 1.12214</strain>
    </source>
</reference>
<keyword evidence="3" id="KW-1185">Reference proteome</keyword>
<organism evidence="2 3">
    <name type="scientific">Alsobacter metallidurans</name>
    <dbReference type="NCBI Taxonomy" id="340221"/>
    <lineage>
        <taxon>Bacteria</taxon>
        <taxon>Pseudomonadati</taxon>
        <taxon>Pseudomonadota</taxon>
        <taxon>Alphaproteobacteria</taxon>
        <taxon>Hyphomicrobiales</taxon>
        <taxon>Alsobacteraceae</taxon>
        <taxon>Alsobacter</taxon>
    </lineage>
</organism>